<name>A0AA41X9J5_9BACI</name>
<dbReference type="PANTHER" id="PTHR38440">
    <property type="entry name" value="UPF0398 PROTEIN YPSA"/>
    <property type="match status" value="1"/>
</dbReference>
<keyword evidence="3" id="KW-1185">Reference proteome</keyword>
<proteinExistence type="inferred from homology"/>
<dbReference type="EMBL" id="JANCLT010000004">
    <property type="protein sequence ID" value="MCP8968798.1"/>
    <property type="molecule type" value="Genomic_DNA"/>
</dbReference>
<accession>A0AA41X9J5</accession>
<evidence type="ECO:0000313" key="2">
    <source>
        <dbReference type="EMBL" id="MCP8968798.1"/>
    </source>
</evidence>
<organism evidence="2 3">
    <name type="scientific">Ectobacillus ponti</name>
    <dbReference type="NCBI Taxonomy" id="2961894"/>
    <lineage>
        <taxon>Bacteria</taxon>
        <taxon>Bacillati</taxon>
        <taxon>Bacillota</taxon>
        <taxon>Bacilli</taxon>
        <taxon>Bacillales</taxon>
        <taxon>Bacillaceae</taxon>
        <taxon>Ectobacillus</taxon>
    </lineage>
</organism>
<dbReference type="HAMAP" id="MF_01575">
    <property type="entry name" value="UPF0398"/>
    <property type="match status" value="1"/>
</dbReference>
<dbReference type="Proteomes" id="UP001156102">
    <property type="component" value="Unassembled WGS sequence"/>
</dbReference>
<evidence type="ECO:0000256" key="1">
    <source>
        <dbReference type="HAMAP-Rule" id="MF_01575"/>
    </source>
</evidence>
<dbReference type="PIRSF" id="PIRSF021290">
    <property type="entry name" value="DUF1273"/>
    <property type="match status" value="1"/>
</dbReference>
<comment type="caution">
    <text evidence="2">The sequence shown here is derived from an EMBL/GenBank/DDBJ whole genome shotgun (WGS) entry which is preliminary data.</text>
</comment>
<evidence type="ECO:0000313" key="3">
    <source>
        <dbReference type="Proteomes" id="UP001156102"/>
    </source>
</evidence>
<comment type="similarity">
    <text evidence="1">Belongs to the UPF0398 family.</text>
</comment>
<dbReference type="SUPFAM" id="SSF102405">
    <property type="entry name" value="MCP/YpsA-like"/>
    <property type="match status" value="1"/>
</dbReference>
<dbReference type="AlphaFoldDB" id="A0AA41X9J5"/>
<dbReference type="InterPro" id="IPR010697">
    <property type="entry name" value="YspA"/>
</dbReference>
<gene>
    <name evidence="2" type="ORF">NK662_09625</name>
</gene>
<dbReference type="NCBIfam" id="NF010181">
    <property type="entry name" value="PRK13660.1"/>
    <property type="match status" value="1"/>
</dbReference>
<dbReference type="Gene3D" id="3.40.50.450">
    <property type="match status" value="1"/>
</dbReference>
<protein>
    <recommendedName>
        <fullName evidence="1">UPF0398 protein NK662_09625</fullName>
    </recommendedName>
</protein>
<dbReference type="RefSeq" id="WP_254758713.1">
    <property type="nucleotide sequence ID" value="NZ_JANCLT010000004.1"/>
</dbReference>
<dbReference type="PANTHER" id="PTHR38440:SF1">
    <property type="entry name" value="UPF0398 PROTEIN SPR0331"/>
    <property type="match status" value="1"/>
</dbReference>
<sequence>MRILTVTGYKPQELGIFSSKHPGIDMIKKALRRQLLSLLDEGLEWVIISGQLGVELWTAEVAYELREEHPHLKVGVFTPFLEQEEKWNDANKEYYLHILSRADHVDSITKRKYESPQQFRAKNIFLIEKSNGLLAVYDEEKEGSPRFLVELAKQRQEQADYGCMLIRFSDLQLLAEEEQWSESHPE</sequence>
<reference evidence="2" key="1">
    <citation type="submission" date="2022-07" db="EMBL/GenBank/DDBJ databases">
        <authorList>
            <person name="Li W.-J."/>
            <person name="Deng Q.-Q."/>
        </authorList>
    </citation>
    <scope>NUCLEOTIDE SEQUENCE</scope>
    <source>
        <strain evidence="2">SYSU M60031</strain>
    </source>
</reference>
<dbReference type="Pfam" id="PF06908">
    <property type="entry name" value="YpsA"/>
    <property type="match status" value="1"/>
</dbReference>